<dbReference type="InterPro" id="IPR050109">
    <property type="entry name" value="HTH-type_TetR-like_transc_reg"/>
</dbReference>
<dbReference type="InterPro" id="IPR001647">
    <property type="entry name" value="HTH_TetR"/>
</dbReference>
<keyword evidence="5" id="KW-1185">Reference proteome</keyword>
<comment type="caution">
    <text evidence="4">The sequence shown here is derived from an EMBL/GenBank/DDBJ whole genome shotgun (WGS) entry which is preliminary data.</text>
</comment>
<keyword evidence="1 2" id="KW-0238">DNA-binding</keyword>
<evidence type="ECO:0000259" key="3">
    <source>
        <dbReference type="PROSITE" id="PS50977"/>
    </source>
</evidence>
<evidence type="ECO:0000256" key="2">
    <source>
        <dbReference type="PROSITE-ProRule" id="PRU00335"/>
    </source>
</evidence>
<gene>
    <name evidence="4" type="primary">acrR</name>
    <name evidence="4" type="ORF">Pa4123_71640</name>
</gene>
<dbReference type="RefSeq" id="WP_281903287.1">
    <property type="nucleotide sequence ID" value="NZ_BSDI01000051.1"/>
</dbReference>
<dbReference type="PANTHER" id="PTHR30055">
    <property type="entry name" value="HTH-TYPE TRANSCRIPTIONAL REGULATOR RUTR"/>
    <property type="match status" value="1"/>
</dbReference>
<feature type="domain" description="HTH tetR-type" evidence="3">
    <location>
        <begin position="1"/>
        <end position="61"/>
    </location>
</feature>
<dbReference type="Proteomes" id="UP001144280">
    <property type="component" value="Unassembled WGS sequence"/>
</dbReference>
<dbReference type="PRINTS" id="PR00455">
    <property type="entry name" value="HTHTETR"/>
</dbReference>
<sequence length="180" mass="19575">MGNREDLLAGAKRCLFDKGYARTTARDITAASGVSLAAIGYHFGTKEALLNEALQQAIEEWGDELAETLSTSTDFETAWRRVIESFSASRPLWAIQFELLAHLERAPELRDAFAEANRQARIGLADLLRGLHPTAGEAEAVRIGAFYQVLLAGLAAVWMVDPDAVPSSDELLAAMRTIAT</sequence>
<proteinExistence type="predicted"/>
<feature type="DNA-binding region" description="H-T-H motif" evidence="2">
    <location>
        <begin position="24"/>
        <end position="43"/>
    </location>
</feature>
<evidence type="ECO:0000313" key="5">
    <source>
        <dbReference type="Proteomes" id="UP001144280"/>
    </source>
</evidence>
<accession>A0ABQ5R7M7</accession>
<dbReference type="EMBL" id="BSDI01000051">
    <property type="protein sequence ID" value="GLI01887.1"/>
    <property type="molecule type" value="Genomic_DNA"/>
</dbReference>
<dbReference type="Pfam" id="PF00440">
    <property type="entry name" value="TetR_N"/>
    <property type="match status" value="1"/>
</dbReference>
<dbReference type="PANTHER" id="PTHR30055:SF219">
    <property type="entry name" value="TRANSCRIPTIONAL REGULATORY PROTEIN"/>
    <property type="match status" value="1"/>
</dbReference>
<dbReference type="SUPFAM" id="SSF46689">
    <property type="entry name" value="Homeodomain-like"/>
    <property type="match status" value="1"/>
</dbReference>
<organism evidence="4 5">
    <name type="scientific">Phytohabitans aurantiacus</name>
    <dbReference type="NCBI Taxonomy" id="3016789"/>
    <lineage>
        <taxon>Bacteria</taxon>
        <taxon>Bacillati</taxon>
        <taxon>Actinomycetota</taxon>
        <taxon>Actinomycetes</taxon>
        <taxon>Micromonosporales</taxon>
        <taxon>Micromonosporaceae</taxon>
    </lineage>
</organism>
<dbReference type="InterPro" id="IPR009057">
    <property type="entry name" value="Homeodomain-like_sf"/>
</dbReference>
<dbReference type="PROSITE" id="PS50977">
    <property type="entry name" value="HTH_TETR_2"/>
    <property type="match status" value="1"/>
</dbReference>
<evidence type="ECO:0000256" key="1">
    <source>
        <dbReference type="ARBA" id="ARBA00023125"/>
    </source>
</evidence>
<name>A0ABQ5R7M7_9ACTN</name>
<evidence type="ECO:0000313" key="4">
    <source>
        <dbReference type="EMBL" id="GLI01887.1"/>
    </source>
</evidence>
<reference evidence="4" key="1">
    <citation type="submission" date="2022-12" db="EMBL/GenBank/DDBJ databases">
        <title>New Phytohabitans aurantiacus sp. RD004123 nov., an actinomycete isolated from soil.</title>
        <authorList>
            <person name="Triningsih D.W."/>
            <person name="Harunari E."/>
            <person name="Igarashi Y."/>
        </authorList>
    </citation>
    <scope>NUCLEOTIDE SEQUENCE</scope>
    <source>
        <strain evidence="4">RD004123</strain>
    </source>
</reference>
<dbReference type="Gene3D" id="1.10.357.10">
    <property type="entry name" value="Tetracycline Repressor, domain 2"/>
    <property type="match status" value="1"/>
</dbReference>
<protein>
    <submittedName>
        <fullName evidence="4">TetR family transcriptional regulator</fullName>
    </submittedName>
</protein>